<evidence type="ECO:0000313" key="3">
    <source>
        <dbReference type="Proteomes" id="UP000238308"/>
    </source>
</evidence>
<dbReference type="SUPFAM" id="SSF54373">
    <property type="entry name" value="FAD-linked reductases, C-terminal domain"/>
    <property type="match status" value="1"/>
</dbReference>
<dbReference type="RefSeq" id="WP_106228607.1">
    <property type="nucleotide sequence ID" value="NZ_PVTV01000017.1"/>
</dbReference>
<evidence type="ECO:0000259" key="1">
    <source>
        <dbReference type="Pfam" id="PF22607"/>
    </source>
</evidence>
<dbReference type="NCBIfam" id="NF005566">
    <property type="entry name" value="PRK07236.1"/>
    <property type="match status" value="1"/>
</dbReference>
<dbReference type="InterPro" id="IPR054707">
    <property type="entry name" value="DhpH_subs-bd"/>
</dbReference>
<name>A0A2T0XC90_9BURK</name>
<dbReference type="Gene3D" id="3.50.50.60">
    <property type="entry name" value="FAD/NAD(P)-binding domain"/>
    <property type="match status" value="2"/>
</dbReference>
<keyword evidence="3" id="KW-1185">Reference proteome</keyword>
<feature type="domain" description="2,6-dihydroxypyridine 3-monooxygenase substrate binding" evidence="1">
    <location>
        <begin position="163"/>
        <end position="290"/>
    </location>
</feature>
<organism evidence="2 3">
    <name type="scientific">Jezberella montanilacus</name>
    <dbReference type="NCBI Taxonomy" id="323426"/>
    <lineage>
        <taxon>Bacteria</taxon>
        <taxon>Pseudomonadati</taxon>
        <taxon>Pseudomonadota</taxon>
        <taxon>Betaproteobacteria</taxon>
        <taxon>Burkholderiales</taxon>
        <taxon>Alcaligenaceae</taxon>
        <taxon>Jezberella</taxon>
    </lineage>
</organism>
<dbReference type="OrthoDB" id="8591538at2"/>
<dbReference type="Pfam" id="PF22607">
    <property type="entry name" value="FAD_binding-like"/>
    <property type="match status" value="1"/>
</dbReference>
<dbReference type="EMBL" id="PVTV01000017">
    <property type="protein sequence ID" value="PRY96546.1"/>
    <property type="molecule type" value="Genomic_DNA"/>
</dbReference>
<reference evidence="2 3" key="1">
    <citation type="submission" date="2018-03" db="EMBL/GenBank/DDBJ databases">
        <title>Genomic Encyclopedia of Type Strains, Phase III (KMG-III): the genomes of soil and plant-associated and newly described type strains.</title>
        <authorList>
            <person name="Whitman W."/>
        </authorList>
    </citation>
    <scope>NUCLEOTIDE SEQUENCE [LARGE SCALE GENOMIC DNA]</scope>
    <source>
        <strain evidence="2 3">MWH-P2sevCIIIb</strain>
    </source>
</reference>
<proteinExistence type="predicted"/>
<comment type="caution">
    <text evidence="2">The sequence shown here is derived from an EMBL/GenBank/DDBJ whole genome shotgun (WGS) entry which is preliminary data.</text>
</comment>
<gene>
    <name evidence="2" type="ORF">BCM14_2787</name>
</gene>
<protein>
    <submittedName>
        <fullName evidence="2">2-polyprenyl-6-methoxyphenol hydroxylase-like FAD-dependent oxidoreductase</fullName>
    </submittedName>
</protein>
<dbReference type="InterPro" id="IPR053212">
    <property type="entry name" value="DHP_3-monooxygenase"/>
</dbReference>
<dbReference type="InterPro" id="IPR036188">
    <property type="entry name" value="FAD/NAD-bd_sf"/>
</dbReference>
<dbReference type="Pfam" id="PF13450">
    <property type="entry name" value="NAD_binding_8"/>
    <property type="match status" value="1"/>
</dbReference>
<dbReference type="PANTHER" id="PTHR47469:SF2">
    <property type="entry name" value="OS06G0597600 PROTEIN"/>
    <property type="match status" value="1"/>
</dbReference>
<dbReference type="SUPFAM" id="SSF51905">
    <property type="entry name" value="FAD/NAD(P)-binding domain"/>
    <property type="match status" value="1"/>
</dbReference>
<evidence type="ECO:0000313" key="2">
    <source>
        <dbReference type="EMBL" id="PRY96546.1"/>
    </source>
</evidence>
<dbReference type="PANTHER" id="PTHR47469">
    <property type="entry name" value="MONOOXYGENASE-LIKE"/>
    <property type="match status" value="1"/>
</dbReference>
<dbReference type="Proteomes" id="UP000238308">
    <property type="component" value="Unassembled WGS sequence"/>
</dbReference>
<dbReference type="AlphaFoldDB" id="A0A2T0XC90"/>
<dbReference type="PRINTS" id="PR00420">
    <property type="entry name" value="RNGMNOXGNASE"/>
</dbReference>
<sequence>MAKILVVGGSLGGLFAANMLHRQGHDVTVLEKSMNPMDGRGAGIVTHSSLFDALRFAGVHVDETLGVSVTKRVVLGLSGAQISEIDYPQVLTSWSRLYQLLKNCLPADLYLQGKVVRLVSQDSEHAHVVCDDGSRYSGELLLASDGLRSAVRQTVLPSVQPEYAGYVAWRGVCHEEALSPKTLGTLFNYFGFCLPDGEQMLGYPVAGPNNDTRVGKRWYNFVWYRPVSNRDLLDYLTDETGVHYAQGIPPAKIKSSLIDAMRAASKQVLAPQYAEIIEKTEQPFVQAIYDVNSSEITFGRIALMGDAGFVARPHVGMGVTKAGDDAMSVVTNIHNHGVNPEALLAYRADRLLKGQEIVARAQYLGRYMQSQVTKGKDNSEAMTRNADTVMKETAIDIANLATTL</sequence>
<accession>A0A2T0XC90</accession>